<dbReference type="Pfam" id="PF03901">
    <property type="entry name" value="Glyco_transf_22"/>
    <property type="match status" value="1"/>
</dbReference>
<comment type="catalytic activity">
    <reaction evidence="11">
        <text>an alpha-D-Man-(1-&gt;2)-alpha-D-Man-(1-&gt;2)-alpha-D-Man-(1-&gt;3)-[alpha-D-Man-(1-&gt;2)-alpha-D-Man-(1-&gt;3)-alpha-D-Man-(1-&gt;6)]-beta-D-Man-(1-&gt;4)-beta-D-GlcNAc-(1-&gt;4)-alpha-D-GlcNAc-diphospho-di-trans,poly-cis-dolichol + a di-trans,poly-cis-dolichyl beta-D-mannosyl phosphate = an alpha-D-Man-(1-&gt;2)-alpha-D-Man-(1-&gt;2)-alpha-D-Man-(1-&gt;3)-[alpha-D-Man-(1-&gt;2)-alpha-D-Man-(1-&gt;3)-[alpha-D-Man-(1-&gt;6)]-alpha-D-Man-(1-&gt;6)]-beta-D-Man-(1-&gt;4)-beta-D-GlcNAc-(1-&gt;4)-alpha-D-GlcNAc-diphospho-di-trans,poly-cis-dolichol + a di-trans,poly-cis-dolichyl phosphate + H(+)</text>
        <dbReference type="Rhea" id="RHEA:29535"/>
        <dbReference type="Rhea" id="RHEA-COMP:19498"/>
        <dbReference type="Rhea" id="RHEA-COMP:19501"/>
        <dbReference type="Rhea" id="RHEA-COMP:19518"/>
        <dbReference type="Rhea" id="RHEA-COMP:19519"/>
        <dbReference type="ChEBI" id="CHEBI:15378"/>
        <dbReference type="ChEBI" id="CHEBI:57683"/>
        <dbReference type="ChEBI" id="CHEBI:58211"/>
        <dbReference type="ChEBI" id="CHEBI:132517"/>
        <dbReference type="ChEBI" id="CHEBI:132519"/>
        <dbReference type="EC" id="2.4.1.260"/>
    </reaction>
    <physiologicalReaction direction="left-to-right" evidence="11">
        <dbReference type="Rhea" id="RHEA:29536"/>
    </physiologicalReaction>
</comment>
<evidence type="ECO:0000256" key="6">
    <source>
        <dbReference type="ARBA" id="ARBA00022692"/>
    </source>
</evidence>
<feature type="transmembrane region" description="Helical" evidence="12">
    <location>
        <begin position="315"/>
        <end position="338"/>
    </location>
</feature>
<keyword evidence="4 12" id="KW-0328">Glycosyltransferase</keyword>
<feature type="transmembrane region" description="Helical" evidence="12">
    <location>
        <begin position="250"/>
        <end position="269"/>
    </location>
</feature>
<feature type="transmembrane region" description="Helical" evidence="12">
    <location>
        <begin position="354"/>
        <end position="371"/>
    </location>
</feature>
<evidence type="ECO:0000256" key="4">
    <source>
        <dbReference type="ARBA" id="ARBA00022676"/>
    </source>
</evidence>
<dbReference type="EC" id="2.4.1.-" evidence="12"/>
<protein>
    <recommendedName>
        <fullName evidence="12">Mannosyltransferase</fullName>
        <ecNumber evidence="12">2.4.1.-</ecNumber>
    </recommendedName>
</protein>
<evidence type="ECO:0000313" key="13">
    <source>
        <dbReference type="EMBL" id="CAB9501171.1"/>
    </source>
</evidence>
<evidence type="ECO:0000256" key="12">
    <source>
        <dbReference type="RuleBase" id="RU363075"/>
    </source>
</evidence>
<feature type="transmembrane region" description="Helical" evidence="12">
    <location>
        <begin position="49"/>
        <end position="68"/>
    </location>
</feature>
<dbReference type="EMBL" id="CAICTM010000100">
    <property type="protein sequence ID" value="CAB9501171.1"/>
    <property type="molecule type" value="Genomic_DNA"/>
</dbReference>
<dbReference type="GO" id="GO:0005789">
    <property type="term" value="C:endoplasmic reticulum membrane"/>
    <property type="evidence" value="ECO:0007669"/>
    <property type="project" value="UniProtKB-SubCell"/>
</dbReference>
<feature type="transmembrane region" description="Helical" evidence="12">
    <location>
        <begin position="20"/>
        <end position="37"/>
    </location>
</feature>
<comment type="function">
    <text evidence="10">Mannosyltransferase that operates in the biosynthetic pathway of dolichol-linked oligosaccharides, the glycan precursors employed in protein asparagine (N)-glycosylation. The assembly of dolichol-linked oligosaccharides begins on the cytosolic side of the endoplasmic reticulum membrane and finishes in its lumen. The sequential addition of sugars to dolichol pyrophosphate produces dolichol-linked oligosaccharides containing fourteen sugars, including two GlcNAcs, nine mannoses and three glucoses. Once assembled, the oligosaccharide is transferred from the lipid to nascent proteins by oligosaccharyltransferases. In the lumen of the endoplasmic reticulum, adds the eighth mannose residue in an alpha-1,6 linkage onto Man(7)GlcNAc(2)-PP-dolichol to produce Man(8)GlcNAc(2)-PP-dolichol.</text>
</comment>
<comment type="caution">
    <text evidence="13">The sequence shown here is derived from an EMBL/GenBank/DDBJ whole genome shotgun (WGS) entry which is preliminary data.</text>
</comment>
<dbReference type="InterPro" id="IPR005599">
    <property type="entry name" value="GPI_mannosylTrfase"/>
</dbReference>
<accession>A0A9N8DFL6</accession>
<organism evidence="13 14">
    <name type="scientific">Seminavis robusta</name>
    <dbReference type="NCBI Taxonomy" id="568900"/>
    <lineage>
        <taxon>Eukaryota</taxon>
        <taxon>Sar</taxon>
        <taxon>Stramenopiles</taxon>
        <taxon>Ochrophyta</taxon>
        <taxon>Bacillariophyta</taxon>
        <taxon>Bacillariophyceae</taxon>
        <taxon>Bacillariophycidae</taxon>
        <taxon>Naviculales</taxon>
        <taxon>Naviculaceae</taxon>
        <taxon>Seminavis</taxon>
    </lineage>
</organism>
<proteinExistence type="inferred from homology"/>
<dbReference type="GO" id="GO:0052917">
    <property type="term" value="F:dol-P-Man:Man(7)GlcNAc(2)-PP-Dol alpha-1,6-mannosyltransferase activity"/>
    <property type="evidence" value="ECO:0007669"/>
    <property type="project" value="UniProtKB-EC"/>
</dbReference>
<evidence type="ECO:0000313" key="14">
    <source>
        <dbReference type="Proteomes" id="UP001153069"/>
    </source>
</evidence>
<dbReference type="GO" id="GO:0006487">
    <property type="term" value="P:protein N-linked glycosylation"/>
    <property type="evidence" value="ECO:0007669"/>
    <property type="project" value="TreeGrafter"/>
</dbReference>
<dbReference type="Proteomes" id="UP001153069">
    <property type="component" value="Unassembled WGS sequence"/>
</dbReference>
<dbReference type="AlphaFoldDB" id="A0A9N8DFL6"/>
<sequence length="587" mass="66453">MSRNHQATRDRIFRRLAQSLLWIVSTICLLTCPHSKVEESFNLQATHDLIYHGVTPAVLMSTSSLWYNETTAKAPLPELPYDHLSYPGVVPRTFTGPLILGWIFQVVFRLPLLWLSVDLLDYPLTVQFLVRFILMAATLLSWSQLARAVDRRCLNTTTTTLQQQPPFSPTGTYLLLVTACQFHMPFYASRMLPNVFALLVTLQAFRAWLQNQSALAAALLVFGTAVFRCDCLLLLFTVGLSLLITQKLSLLQALQIGIATGILSLALTVPLDSAMWQRWVWPEGEVLYYNTILGKSSDWGTSPWYWYATSALPKLLLAGVVWISCAFLALPEAIVAWWQSSQRQSTLLLMDTTWWEYLLPAFGFVGLYSCLGHKEVRFLFPVMPLFNLAVAVGMARFHKLVFPPKDKRVSKLAQLGLAACFATLVLSLLASMAFVAVSQQNYPGGDALLRLERHLQEYQQEQGLVPHEPRVRVYVDVPAAMSGISLFGQRQANFTTGDLEWEFTKAGYEDEHALKEDYYEYSASFTHIIAEPDRGNNDDKRKISTNAFTLVDVIPGKPRMDWKRGRIATEDAMYIWERIGYWQGIRG</sequence>
<keyword evidence="9 12" id="KW-0472">Membrane</keyword>
<feature type="transmembrane region" description="Helical" evidence="12">
    <location>
        <begin position="415"/>
        <end position="437"/>
    </location>
</feature>
<keyword evidence="6 12" id="KW-0812">Transmembrane</keyword>
<evidence type="ECO:0000256" key="1">
    <source>
        <dbReference type="ARBA" id="ARBA00004477"/>
    </source>
</evidence>
<keyword evidence="7 12" id="KW-0256">Endoplasmic reticulum</keyword>
<evidence type="ECO:0000256" key="5">
    <source>
        <dbReference type="ARBA" id="ARBA00022679"/>
    </source>
</evidence>
<evidence type="ECO:0000256" key="10">
    <source>
        <dbReference type="ARBA" id="ARBA00044721"/>
    </source>
</evidence>
<evidence type="ECO:0000256" key="11">
    <source>
        <dbReference type="ARBA" id="ARBA00048899"/>
    </source>
</evidence>
<dbReference type="PANTHER" id="PTHR22760">
    <property type="entry name" value="GLYCOSYLTRANSFERASE"/>
    <property type="match status" value="1"/>
</dbReference>
<comment type="similarity">
    <text evidence="3 12">Belongs to the glycosyltransferase 22 family.</text>
</comment>
<feature type="transmembrane region" description="Helical" evidence="12">
    <location>
        <begin position="128"/>
        <end position="146"/>
    </location>
</feature>
<feature type="transmembrane region" description="Helical" evidence="12">
    <location>
        <begin position="216"/>
        <end position="244"/>
    </location>
</feature>
<evidence type="ECO:0000256" key="8">
    <source>
        <dbReference type="ARBA" id="ARBA00022989"/>
    </source>
</evidence>
<feature type="transmembrane region" description="Helical" evidence="12">
    <location>
        <begin position="89"/>
        <end position="108"/>
    </location>
</feature>
<gene>
    <name evidence="13" type="ORF">SEMRO_101_G051760.1</name>
</gene>
<dbReference type="PANTHER" id="PTHR22760:SF1">
    <property type="entry name" value="DOL-P-MAN:MAN(7)GLCNAC(2)-PP-DOL ALPHA-1,6-MANNOSYLTRANSFERASE"/>
    <property type="match status" value="1"/>
</dbReference>
<evidence type="ECO:0000256" key="7">
    <source>
        <dbReference type="ARBA" id="ARBA00022824"/>
    </source>
</evidence>
<feature type="transmembrane region" description="Helical" evidence="12">
    <location>
        <begin position="378"/>
        <end position="395"/>
    </location>
</feature>
<reference evidence="13" key="1">
    <citation type="submission" date="2020-06" db="EMBL/GenBank/DDBJ databases">
        <authorList>
            <consortium name="Plant Systems Biology data submission"/>
        </authorList>
    </citation>
    <scope>NUCLEOTIDE SEQUENCE</scope>
    <source>
        <strain evidence="13">D6</strain>
    </source>
</reference>
<evidence type="ECO:0000256" key="3">
    <source>
        <dbReference type="ARBA" id="ARBA00007063"/>
    </source>
</evidence>
<keyword evidence="8 12" id="KW-1133">Transmembrane helix</keyword>
<name>A0A9N8DFL6_9STRA</name>
<comment type="pathway">
    <text evidence="2">Protein modification; protein glycosylation.</text>
</comment>
<evidence type="ECO:0000256" key="2">
    <source>
        <dbReference type="ARBA" id="ARBA00004922"/>
    </source>
</evidence>
<comment type="subcellular location">
    <subcellularLocation>
        <location evidence="1 12">Endoplasmic reticulum membrane</location>
        <topology evidence="1 12">Multi-pass membrane protein</topology>
    </subcellularLocation>
</comment>
<keyword evidence="5" id="KW-0808">Transferase</keyword>
<dbReference type="OrthoDB" id="19039at2759"/>
<keyword evidence="14" id="KW-1185">Reference proteome</keyword>
<evidence type="ECO:0000256" key="9">
    <source>
        <dbReference type="ARBA" id="ARBA00023136"/>
    </source>
</evidence>